<comment type="caution">
    <text evidence="6">The sequence shown here is derived from an EMBL/GenBank/DDBJ whole genome shotgun (WGS) entry which is preliminary data.</text>
</comment>
<evidence type="ECO:0000313" key="7">
    <source>
        <dbReference type="Proteomes" id="UP000260351"/>
    </source>
</evidence>
<dbReference type="Pfam" id="PF00989">
    <property type="entry name" value="PAS"/>
    <property type="match status" value="2"/>
</dbReference>
<feature type="domain" description="PAC" evidence="3">
    <location>
        <begin position="236"/>
        <end position="288"/>
    </location>
</feature>
<proteinExistence type="predicted"/>
<dbReference type="EMBL" id="QUZK01000021">
    <property type="protein sequence ID" value="RFF31370.1"/>
    <property type="molecule type" value="Genomic_DNA"/>
</dbReference>
<dbReference type="SMART" id="SM00086">
    <property type="entry name" value="PAC"/>
    <property type="match status" value="3"/>
</dbReference>
<dbReference type="PANTHER" id="PTHR44757:SF4">
    <property type="entry name" value="DIGUANYLATE CYCLASE DGCE-RELATED"/>
    <property type="match status" value="1"/>
</dbReference>
<dbReference type="InterPro" id="IPR000160">
    <property type="entry name" value="GGDEF_dom"/>
</dbReference>
<dbReference type="NCBIfam" id="TIGR00229">
    <property type="entry name" value="sensory_box"/>
    <property type="match status" value="3"/>
</dbReference>
<evidence type="ECO:0000259" key="4">
    <source>
        <dbReference type="PROSITE" id="PS50883"/>
    </source>
</evidence>
<dbReference type="Gene3D" id="3.30.450.20">
    <property type="entry name" value="PAS domain"/>
    <property type="match status" value="3"/>
</dbReference>
<dbReference type="CDD" id="cd01949">
    <property type="entry name" value="GGDEF"/>
    <property type="match status" value="1"/>
</dbReference>
<reference evidence="6 7" key="1">
    <citation type="submission" date="2018-08" db="EMBL/GenBank/DDBJ databases">
        <title>Wenzhouxiangella salilacus sp. nov., a novel bacterium isolated from a saline lake in Xinjiang Province, China.</title>
        <authorList>
            <person name="Han S."/>
        </authorList>
    </citation>
    <scope>NUCLEOTIDE SEQUENCE [LARGE SCALE GENOMIC DNA]</scope>
    <source>
        <strain evidence="6 7">XDB06</strain>
    </source>
</reference>
<feature type="domain" description="PAC" evidence="3">
    <location>
        <begin position="108"/>
        <end position="161"/>
    </location>
</feature>
<dbReference type="SMART" id="SM00091">
    <property type="entry name" value="PAS"/>
    <property type="match status" value="3"/>
</dbReference>
<dbReference type="InterPro" id="IPR035965">
    <property type="entry name" value="PAS-like_dom_sf"/>
</dbReference>
<dbReference type="InterPro" id="IPR035919">
    <property type="entry name" value="EAL_sf"/>
</dbReference>
<dbReference type="NCBIfam" id="TIGR00254">
    <property type="entry name" value="GGDEF"/>
    <property type="match status" value="1"/>
</dbReference>
<dbReference type="PANTHER" id="PTHR44757">
    <property type="entry name" value="DIGUANYLATE CYCLASE DGCP"/>
    <property type="match status" value="1"/>
</dbReference>
<dbReference type="InterPro" id="IPR013767">
    <property type="entry name" value="PAS_fold"/>
</dbReference>
<dbReference type="AlphaFoldDB" id="A0A3E1KAJ5"/>
<dbReference type="SMART" id="SM00267">
    <property type="entry name" value="GGDEF"/>
    <property type="match status" value="1"/>
</dbReference>
<name>A0A3E1KAJ5_9GAMM</name>
<evidence type="ECO:0000256" key="1">
    <source>
        <dbReference type="ARBA" id="ARBA00001946"/>
    </source>
</evidence>
<dbReference type="SUPFAM" id="SSF55785">
    <property type="entry name" value="PYP-like sensor domain (PAS domain)"/>
    <property type="match status" value="3"/>
</dbReference>
<dbReference type="InterPro" id="IPR001610">
    <property type="entry name" value="PAC"/>
</dbReference>
<dbReference type="InterPro" id="IPR052155">
    <property type="entry name" value="Biofilm_reg_signaling"/>
</dbReference>
<dbReference type="Gene3D" id="3.30.70.270">
    <property type="match status" value="1"/>
</dbReference>
<dbReference type="InterPro" id="IPR043128">
    <property type="entry name" value="Rev_trsase/Diguanyl_cyclase"/>
</dbReference>
<dbReference type="PROSITE" id="PS50883">
    <property type="entry name" value="EAL"/>
    <property type="match status" value="1"/>
</dbReference>
<feature type="domain" description="EAL" evidence="4">
    <location>
        <begin position="592"/>
        <end position="841"/>
    </location>
</feature>
<dbReference type="Proteomes" id="UP000260351">
    <property type="component" value="Unassembled WGS sequence"/>
</dbReference>
<dbReference type="InterPro" id="IPR000700">
    <property type="entry name" value="PAS-assoc_C"/>
</dbReference>
<sequence>MIGGVCTDDRVTQVTQSMPSRNLFNALRTEGADPQLERALFRRLFDSSPEGIVLLDNQDCIVRVNSRFLEMFGYTKEEVIGRPINSLIVDESQSKEASQLTRAVLDNQSIQEDTVRFRKDGSMIYVSILGHPIMVGEGQIGVYGIYRDVTRQKLQEEMLRQSEDKYRTIIETIEDGYFEVDLAGNFLFFNEALPRMLGYDSAAFKAVTFRDFTSPETAQRVFELFSEVYASGKSNPGFSWEARAMDGTTRHLETSVSLLRSGNGEPAGFRGVVRDVTQRVRAEAALRESEERYRLMAENTGQLIYDYDLGSGMIRWSGAIQRVTGQTPEELDKVNIDEWMERIHPDDRDEAVVLLEKAEKEGSQYHVEYRFRNGSGDYFHAEDNGTFLVDAAGRAYRMVGTLTDVSERHRINREMAYQAAHDELTGLYNRRRFEQVLGDLLAQGDETGDSHAVLYMDLDQFKVVNDTCGHHAGDELLRQLGVALKSLARSSDTLARLGGDEFGLILHGCSLPKAEEVGRKILRMVNDFAFTWQGRSFTIGISIGVVDVSTLAGVAEILMAADQACYSAKNLGRNRLHVYHSEDSHLCRHQSEIDAAAEITDALREDRFELYYQRIECLTGNPEESHCEILLRMRDRQGGLVSPERFIPGAERYNMMSSIDRWVVSHVLDGIRQRIDAGRHREGGRYSINLSGSSFGEASFSDFVADELRRTGVPPRAIAFEITENSAILSLERALDFMRSVRAMGVKVMLDDFGSGLSSFGYLKTLPVDYLKIDGELVKDIAEGSIDLAMVEAIHRVGEVIGIPTVAEHVSSREILERLEEVGVQYAQGFFFHEPEPWRLD</sequence>
<dbReference type="Pfam" id="PF00990">
    <property type="entry name" value="GGDEF"/>
    <property type="match status" value="1"/>
</dbReference>
<dbReference type="SUPFAM" id="SSF55073">
    <property type="entry name" value="Nucleotide cyclase"/>
    <property type="match status" value="1"/>
</dbReference>
<comment type="cofactor">
    <cofactor evidence="1">
        <name>Mg(2+)</name>
        <dbReference type="ChEBI" id="CHEBI:18420"/>
    </cofactor>
</comment>
<accession>A0A3E1KAJ5</accession>
<gene>
    <name evidence="6" type="ORF">DZC52_04735</name>
</gene>
<dbReference type="InterPro" id="IPR013655">
    <property type="entry name" value="PAS_fold_3"/>
</dbReference>
<dbReference type="InterPro" id="IPR001633">
    <property type="entry name" value="EAL_dom"/>
</dbReference>
<dbReference type="Gene3D" id="3.20.20.450">
    <property type="entry name" value="EAL domain"/>
    <property type="match status" value="1"/>
</dbReference>
<dbReference type="SUPFAM" id="SSF141868">
    <property type="entry name" value="EAL domain-like"/>
    <property type="match status" value="1"/>
</dbReference>
<protein>
    <submittedName>
        <fullName evidence="6">PAS domain S-box protein</fullName>
    </submittedName>
</protein>
<dbReference type="CDD" id="cd00130">
    <property type="entry name" value="PAS"/>
    <property type="match status" value="3"/>
</dbReference>
<dbReference type="PROSITE" id="PS50887">
    <property type="entry name" value="GGDEF"/>
    <property type="match status" value="1"/>
</dbReference>
<evidence type="ECO:0000259" key="3">
    <source>
        <dbReference type="PROSITE" id="PS50113"/>
    </source>
</evidence>
<feature type="domain" description="PAS" evidence="2">
    <location>
        <begin position="162"/>
        <end position="232"/>
    </location>
</feature>
<dbReference type="Pfam" id="PF00563">
    <property type="entry name" value="EAL"/>
    <property type="match status" value="1"/>
</dbReference>
<evidence type="ECO:0000259" key="5">
    <source>
        <dbReference type="PROSITE" id="PS50887"/>
    </source>
</evidence>
<organism evidence="6 7">
    <name type="scientific">Wenzhouxiangella sediminis</name>
    <dbReference type="NCBI Taxonomy" id="1792836"/>
    <lineage>
        <taxon>Bacteria</taxon>
        <taxon>Pseudomonadati</taxon>
        <taxon>Pseudomonadota</taxon>
        <taxon>Gammaproteobacteria</taxon>
        <taxon>Chromatiales</taxon>
        <taxon>Wenzhouxiangellaceae</taxon>
        <taxon>Wenzhouxiangella</taxon>
    </lineage>
</organism>
<dbReference type="InterPro" id="IPR029787">
    <property type="entry name" value="Nucleotide_cyclase"/>
</dbReference>
<dbReference type="CDD" id="cd01948">
    <property type="entry name" value="EAL"/>
    <property type="match status" value="1"/>
</dbReference>
<dbReference type="GO" id="GO:0006355">
    <property type="term" value="P:regulation of DNA-templated transcription"/>
    <property type="evidence" value="ECO:0007669"/>
    <property type="project" value="InterPro"/>
</dbReference>
<feature type="domain" description="PAS" evidence="2">
    <location>
        <begin position="289"/>
        <end position="362"/>
    </location>
</feature>
<dbReference type="SMART" id="SM00052">
    <property type="entry name" value="EAL"/>
    <property type="match status" value="1"/>
</dbReference>
<dbReference type="GO" id="GO:0003824">
    <property type="term" value="F:catalytic activity"/>
    <property type="evidence" value="ECO:0007669"/>
    <property type="project" value="UniProtKB-ARBA"/>
</dbReference>
<dbReference type="FunFam" id="3.30.70.270:FF:000001">
    <property type="entry name" value="Diguanylate cyclase domain protein"/>
    <property type="match status" value="1"/>
</dbReference>
<dbReference type="PROSITE" id="PS50112">
    <property type="entry name" value="PAS"/>
    <property type="match status" value="3"/>
</dbReference>
<feature type="domain" description="PAS" evidence="2">
    <location>
        <begin position="37"/>
        <end position="107"/>
    </location>
</feature>
<feature type="domain" description="PAC" evidence="3">
    <location>
        <begin position="365"/>
        <end position="417"/>
    </location>
</feature>
<keyword evidence="7" id="KW-1185">Reference proteome</keyword>
<evidence type="ECO:0000259" key="2">
    <source>
        <dbReference type="PROSITE" id="PS50112"/>
    </source>
</evidence>
<dbReference type="PROSITE" id="PS50113">
    <property type="entry name" value="PAC"/>
    <property type="match status" value="3"/>
</dbReference>
<feature type="domain" description="GGDEF" evidence="5">
    <location>
        <begin position="449"/>
        <end position="581"/>
    </location>
</feature>
<dbReference type="Pfam" id="PF08447">
    <property type="entry name" value="PAS_3"/>
    <property type="match status" value="1"/>
</dbReference>
<dbReference type="InterPro" id="IPR000014">
    <property type="entry name" value="PAS"/>
</dbReference>
<evidence type="ECO:0000313" key="6">
    <source>
        <dbReference type="EMBL" id="RFF31370.1"/>
    </source>
</evidence>